<evidence type="ECO:0000313" key="4">
    <source>
        <dbReference type="EMBL" id="RZQ63878.1"/>
    </source>
</evidence>
<gene>
    <name evidence="4" type="ORF">EWH70_12050</name>
</gene>
<organism evidence="4 5">
    <name type="scientific">Amycolatopsis suaedae</name>
    <dbReference type="NCBI Taxonomy" id="2510978"/>
    <lineage>
        <taxon>Bacteria</taxon>
        <taxon>Bacillati</taxon>
        <taxon>Actinomycetota</taxon>
        <taxon>Actinomycetes</taxon>
        <taxon>Pseudonocardiales</taxon>
        <taxon>Pseudonocardiaceae</taxon>
        <taxon>Amycolatopsis</taxon>
    </lineage>
</organism>
<proteinExistence type="inferred from homology"/>
<dbReference type="EMBL" id="SFCC01000005">
    <property type="protein sequence ID" value="RZQ63878.1"/>
    <property type="molecule type" value="Genomic_DNA"/>
</dbReference>
<protein>
    <submittedName>
        <fullName evidence="4">SRPBCC family protein</fullName>
    </submittedName>
</protein>
<dbReference type="OrthoDB" id="8117292at2"/>
<evidence type="ECO:0000259" key="3">
    <source>
        <dbReference type="Pfam" id="PF08327"/>
    </source>
</evidence>
<accession>A0A4Q7JA41</accession>
<dbReference type="AlphaFoldDB" id="A0A4Q7JA41"/>
<dbReference type="InterPro" id="IPR013538">
    <property type="entry name" value="ASHA1/2-like_C"/>
</dbReference>
<evidence type="ECO:0000256" key="2">
    <source>
        <dbReference type="SAM" id="MobiDB-lite"/>
    </source>
</evidence>
<dbReference type="Pfam" id="PF08327">
    <property type="entry name" value="AHSA1"/>
    <property type="match status" value="1"/>
</dbReference>
<sequence>MIDVKHEISAVSRTVGSRTLEAGTARVVTIRRTYDAPLEDVWDACTSADRLPRWFLPVTGDLVEGGRYQFEGNAGGTVTGCDKPNGFTATWEYGGEVSWIEVRFTAEGDERTEFRLEHIAHVEDERWTQFGPGAVGVGWDLGLMGLGMHLASGEPVDRASAGEWSESDEGKEFSRLSSEAWYEASVASGTPEPEARAAADRTTAFYTGA</sequence>
<reference evidence="4 5" key="1">
    <citation type="submission" date="2019-02" db="EMBL/GenBank/DDBJ databases">
        <title>Draft genome sequence of Amycolatopsis sp. 8-3EHSu isolated from roots of Suaeda maritima.</title>
        <authorList>
            <person name="Duangmal K."/>
            <person name="Chantavorakit T."/>
        </authorList>
    </citation>
    <scope>NUCLEOTIDE SEQUENCE [LARGE SCALE GENOMIC DNA]</scope>
    <source>
        <strain evidence="4 5">8-3EHSu</strain>
    </source>
</reference>
<comment type="caution">
    <text evidence="4">The sequence shown here is derived from an EMBL/GenBank/DDBJ whole genome shotgun (WGS) entry which is preliminary data.</text>
</comment>
<comment type="similarity">
    <text evidence="1">Belongs to the AHA1 family.</text>
</comment>
<dbReference type="SUPFAM" id="SSF55961">
    <property type="entry name" value="Bet v1-like"/>
    <property type="match status" value="1"/>
</dbReference>
<name>A0A4Q7JA41_9PSEU</name>
<dbReference type="RefSeq" id="WP_130475403.1">
    <property type="nucleotide sequence ID" value="NZ_SFCC01000005.1"/>
</dbReference>
<dbReference type="CDD" id="cd08899">
    <property type="entry name" value="SRPBCC_CalC_Aha1-like_6"/>
    <property type="match status" value="1"/>
</dbReference>
<dbReference type="Proteomes" id="UP000292003">
    <property type="component" value="Unassembled WGS sequence"/>
</dbReference>
<evidence type="ECO:0000256" key="1">
    <source>
        <dbReference type="ARBA" id="ARBA00006817"/>
    </source>
</evidence>
<dbReference type="InterPro" id="IPR023393">
    <property type="entry name" value="START-like_dom_sf"/>
</dbReference>
<keyword evidence="5" id="KW-1185">Reference proteome</keyword>
<dbReference type="Gene3D" id="3.30.530.20">
    <property type="match status" value="1"/>
</dbReference>
<evidence type="ECO:0000313" key="5">
    <source>
        <dbReference type="Proteomes" id="UP000292003"/>
    </source>
</evidence>
<feature type="domain" description="Activator of Hsp90 ATPase homologue 1/2-like C-terminal" evidence="3">
    <location>
        <begin position="35"/>
        <end position="140"/>
    </location>
</feature>
<feature type="region of interest" description="Disordered" evidence="2">
    <location>
        <begin position="184"/>
        <end position="209"/>
    </location>
</feature>